<name>A5YVV4_9LACO</name>
<dbReference type="EMBL" id="NBEY01000090">
    <property type="protein sequence ID" value="OQR24103.1"/>
    <property type="molecule type" value="Genomic_DNA"/>
</dbReference>
<reference evidence="1" key="1">
    <citation type="journal article" date="2009" name="Res. Microbiol.">
        <title>Characterization of salivaricin CRL 1328, a two-peptide bacteriocin produced by Lactobacillus salivarius CRL 1328 isolated from the human vagina.</title>
        <authorList>
            <person name="Vera Pingitore E."/>
            <person name="Hebert E.M."/>
            <person name="Nader-Macias M.E."/>
            <person name="Sesma F."/>
        </authorList>
    </citation>
    <scope>NUCLEOTIDE SEQUENCE</scope>
    <source>
        <strain evidence="1">CRL1328</strain>
    </source>
</reference>
<reference evidence="2 5" key="3">
    <citation type="journal article" date="2020" name="Food Funct.">
        <title>Screening of Lactobacillus salivarius strains from the feces of Chinese populations and the evaluation of their effects against intestinal inflammation in mice.</title>
        <authorList>
            <person name="Zhai Q."/>
            <person name="Shen X."/>
            <person name="Cen S."/>
            <person name="Zhang C."/>
            <person name="Tian F."/>
            <person name="Zhao J."/>
            <person name="Zhang H."/>
            <person name="Xue Y."/>
            <person name="Chen W."/>
        </authorList>
    </citation>
    <scope>NUCLEOTIDE SEQUENCE [LARGE SCALE GENOMIC DNA]</scope>
    <source>
        <strain evidence="2 5">FZJTZ28M4.scaf</strain>
    </source>
</reference>
<evidence type="ECO:0000313" key="1">
    <source>
        <dbReference type="EMBL" id="ABQ84440.1"/>
    </source>
</evidence>
<evidence type="ECO:0000313" key="4">
    <source>
        <dbReference type="Proteomes" id="UP000192353"/>
    </source>
</evidence>
<protein>
    <submittedName>
        <fullName evidence="1">Putative peptide</fullName>
    </submittedName>
</protein>
<dbReference type="EMBL" id="EF592482">
    <property type="protein sequence ID" value="ABQ84440.1"/>
    <property type="molecule type" value="Genomic_DNA"/>
</dbReference>
<proteinExistence type="predicted"/>
<dbReference type="Pfam" id="PF19153">
    <property type="entry name" value="DUF5835"/>
    <property type="match status" value="1"/>
</dbReference>
<reference evidence="3 4" key="2">
    <citation type="submission" date="2017-03" db="EMBL/GenBank/DDBJ databases">
        <title>Phylogenomics and comparative genomics of Lactobacillus salivarius, a mammalian gut commensal.</title>
        <authorList>
            <person name="Harris H.M."/>
        </authorList>
    </citation>
    <scope>NUCLEOTIDE SEQUENCE [LARGE SCALE GENOMIC DNA]</scope>
    <source>
        <strain evidence="3 4">AH4231</strain>
    </source>
</reference>
<dbReference type="AlphaFoldDB" id="A5YVV4"/>
<evidence type="ECO:0000313" key="2">
    <source>
        <dbReference type="EMBL" id="MYZ66055.1"/>
    </source>
</evidence>
<dbReference type="Proteomes" id="UP000471300">
    <property type="component" value="Unassembled WGS sequence"/>
</dbReference>
<dbReference type="InterPro" id="IPR043897">
    <property type="entry name" value="DUF5835"/>
</dbReference>
<evidence type="ECO:0000313" key="5">
    <source>
        <dbReference type="Proteomes" id="UP000471300"/>
    </source>
</evidence>
<evidence type="ECO:0000313" key="3">
    <source>
        <dbReference type="EMBL" id="OQR24103.1"/>
    </source>
</evidence>
<gene>
    <name evidence="3" type="ORF">B6U37_09780</name>
    <name evidence="2" type="ORF">FYL06_03680</name>
</gene>
<dbReference type="Proteomes" id="UP000192353">
    <property type="component" value="Unassembled WGS sequence"/>
</dbReference>
<sequence length="53" mass="6007">MPSWLSNINSIVTINIHHLRGLLVTISTIPTDIRKIEYIMPLPRSTLINPISI</sequence>
<accession>A5YVV4</accession>
<dbReference type="EMBL" id="VSTU01000003">
    <property type="protein sequence ID" value="MYZ66055.1"/>
    <property type="molecule type" value="Genomic_DNA"/>
</dbReference>
<organism evidence="1">
    <name type="scientific">Ligilactobacillus salivarius</name>
    <dbReference type="NCBI Taxonomy" id="1624"/>
    <lineage>
        <taxon>Bacteria</taxon>
        <taxon>Bacillati</taxon>
        <taxon>Bacillota</taxon>
        <taxon>Bacilli</taxon>
        <taxon>Lactobacillales</taxon>
        <taxon>Lactobacillaceae</taxon>
        <taxon>Ligilactobacillus</taxon>
    </lineage>
</organism>